<sequence>MSDHQTFLLDLYHEAVQCFQDLSAVFEQTPQLLTLSKRQQIDICLEKVQHLIQIEEANPSYDKHNREIVSVLPLLYTQLQQLKYNHNFTQITSCATSTSIKTSQKAKEEKDLRDSIKKTQITPRIQGFEDIAGLFFVKKILATLVLLPIRQPQLYANQKISNSILLYGPPGTGKTQLVHALAAEASACLFSVAPSNILSCYIGQSEKLIHTLFKIVKEKRDHTTILFMDEIDGLCRRRSGDEAEWSRRLKTELLCQLTALEDCPNIFLICATNCPWDLDPAFYRRFQKRIYIPLPSRPDRFDLLKLFTKNTSLETTSNEWGPLLSKTEGYSGSDLADLVRHAFNIPLTELIDNKSWVVVNDNLYQPASVNHSFTSLIQCDVQELPPKSVQARNIQFTDLMAAANAVKKTISDADIKRYEMFENII</sequence>
<dbReference type="PANTHER" id="PTHR23074">
    <property type="entry name" value="AAA DOMAIN-CONTAINING"/>
    <property type="match status" value="1"/>
</dbReference>
<keyword evidence="3 4" id="KW-0067">ATP-binding</keyword>
<feature type="domain" description="AAA+ ATPase" evidence="5">
    <location>
        <begin position="160"/>
        <end position="296"/>
    </location>
</feature>
<dbReference type="InterPro" id="IPR003593">
    <property type="entry name" value="AAA+_ATPase"/>
</dbReference>
<dbReference type="EMBL" id="VTPC01003991">
    <property type="protein sequence ID" value="KAF2897654.1"/>
    <property type="molecule type" value="Genomic_DNA"/>
</dbReference>
<evidence type="ECO:0000256" key="3">
    <source>
        <dbReference type="ARBA" id="ARBA00022840"/>
    </source>
</evidence>
<dbReference type="InterPro" id="IPR050304">
    <property type="entry name" value="MT-severing_AAA_ATPase"/>
</dbReference>
<evidence type="ECO:0000256" key="2">
    <source>
        <dbReference type="ARBA" id="ARBA00022741"/>
    </source>
</evidence>
<dbReference type="Pfam" id="PF09336">
    <property type="entry name" value="Vps4_C"/>
    <property type="match status" value="1"/>
</dbReference>
<dbReference type="GO" id="GO:0016197">
    <property type="term" value="P:endosomal transport"/>
    <property type="evidence" value="ECO:0007669"/>
    <property type="project" value="TreeGrafter"/>
</dbReference>
<keyword evidence="2 4" id="KW-0547">Nucleotide-binding</keyword>
<dbReference type="SUPFAM" id="SSF52540">
    <property type="entry name" value="P-loop containing nucleoside triphosphate hydrolases"/>
    <property type="match status" value="1"/>
</dbReference>
<dbReference type="GO" id="GO:0005524">
    <property type="term" value="F:ATP binding"/>
    <property type="evidence" value="ECO:0007669"/>
    <property type="project" value="UniProtKB-KW"/>
</dbReference>
<dbReference type="InterPro" id="IPR015415">
    <property type="entry name" value="Spast_Vps4_C"/>
</dbReference>
<dbReference type="InterPro" id="IPR003960">
    <property type="entry name" value="ATPase_AAA_CS"/>
</dbReference>
<evidence type="ECO:0000256" key="4">
    <source>
        <dbReference type="RuleBase" id="RU003651"/>
    </source>
</evidence>
<dbReference type="InterPro" id="IPR003959">
    <property type="entry name" value="ATPase_AAA_core"/>
</dbReference>
<dbReference type="GO" id="GO:0016887">
    <property type="term" value="F:ATP hydrolysis activity"/>
    <property type="evidence" value="ECO:0007669"/>
    <property type="project" value="InterPro"/>
</dbReference>
<comment type="similarity">
    <text evidence="1 4">Belongs to the AAA ATPase family.</text>
</comment>
<accession>A0A8K0D1R7</accession>
<dbReference type="PANTHER" id="PTHR23074:SF72">
    <property type="entry name" value="VACUOLAR PROTEIN SORTING-ASSOCIATED PROTEIN 4B"/>
    <property type="match status" value="1"/>
</dbReference>
<comment type="caution">
    <text evidence="6">The sequence shown here is derived from an EMBL/GenBank/DDBJ whole genome shotgun (WGS) entry which is preliminary data.</text>
</comment>
<name>A0A8K0D1R7_IGNLU</name>
<organism evidence="6 7">
    <name type="scientific">Ignelater luminosus</name>
    <name type="common">Cucubano</name>
    <name type="synonym">Pyrophorus luminosus</name>
    <dbReference type="NCBI Taxonomy" id="2038154"/>
    <lineage>
        <taxon>Eukaryota</taxon>
        <taxon>Metazoa</taxon>
        <taxon>Ecdysozoa</taxon>
        <taxon>Arthropoda</taxon>
        <taxon>Hexapoda</taxon>
        <taxon>Insecta</taxon>
        <taxon>Pterygota</taxon>
        <taxon>Neoptera</taxon>
        <taxon>Endopterygota</taxon>
        <taxon>Coleoptera</taxon>
        <taxon>Polyphaga</taxon>
        <taxon>Elateriformia</taxon>
        <taxon>Elateroidea</taxon>
        <taxon>Elateridae</taxon>
        <taxon>Agrypninae</taxon>
        <taxon>Pyrophorini</taxon>
        <taxon>Ignelater</taxon>
    </lineage>
</organism>
<reference evidence="6" key="1">
    <citation type="submission" date="2019-08" db="EMBL/GenBank/DDBJ databases">
        <title>The genome of the North American firefly Photinus pyralis.</title>
        <authorList>
            <consortium name="Photinus pyralis genome working group"/>
            <person name="Fallon T.R."/>
            <person name="Sander Lower S.E."/>
            <person name="Weng J.-K."/>
        </authorList>
    </citation>
    <scope>NUCLEOTIDE SEQUENCE</scope>
    <source>
        <strain evidence="6">TRF0915ILg1</strain>
        <tissue evidence="6">Whole body</tissue>
    </source>
</reference>
<dbReference type="OrthoDB" id="5334845at2759"/>
<evidence type="ECO:0000259" key="5">
    <source>
        <dbReference type="SMART" id="SM00382"/>
    </source>
</evidence>
<dbReference type="Gene3D" id="3.40.50.300">
    <property type="entry name" value="P-loop containing nucleotide triphosphate hydrolases"/>
    <property type="match status" value="1"/>
</dbReference>
<evidence type="ECO:0000313" key="6">
    <source>
        <dbReference type="EMBL" id="KAF2897654.1"/>
    </source>
</evidence>
<keyword evidence="7" id="KW-1185">Reference proteome</keyword>
<dbReference type="SMART" id="SM00382">
    <property type="entry name" value="AAA"/>
    <property type="match status" value="1"/>
</dbReference>
<proteinExistence type="inferred from homology"/>
<dbReference type="PROSITE" id="PS00674">
    <property type="entry name" value="AAA"/>
    <property type="match status" value="1"/>
</dbReference>
<dbReference type="Pfam" id="PF00004">
    <property type="entry name" value="AAA"/>
    <property type="match status" value="1"/>
</dbReference>
<dbReference type="Gene3D" id="1.10.8.60">
    <property type="match status" value="1"/>
</dbReference>
<gene>
    <name evidence="6" type="ORF">ILUMI_08521</name>
</gene>
<evidence type="ECO:0000256" key="1">
    <source>
        <dbReference type="ARBA" id="ARBA00006914"/>
    </source>
</evidence>
<dbReference type="Proteomes" id="UP000801492">
    <property type="component" value="Unassembled WGS sequence"/>
</dbReference>
<dbReference type="AlphaFoldDB" id="A0A8K0D1R7"/>
<dbReference type="InterPro" id="IPR027417">
    <property type="entry name" value="P-loop_NTPase"/>
</dbReference>
<evidence type="ECO:0000313" key="7">
    <source>
        <dbReference type="Proteomes" id="UP000801492"/>
    </source>
</evidence>
<protein>
    <recommendedName>
        <fullName evidence="5">AAA+ ATPase domain-containing protein</fullName>
    </recommendedName>
</protein>
<dbReference type="GO" id="GO:0007033">
    <property type="term" value="P:vacuole organization"/>
    <property type="evidence" value="ECO:0007669"/>
    <property type="project" value="TreeGrafter"/>
</dbReference>